<organism evidence="2 3">
    <name type="scientific">Rubroshorea leprosula</name>
    <dbReference type="NCBI Taxonomy" id="152421"/>
    <lineage>
        <taxon>Eukaryota</taxon>
        <taxon>Viridiplantae</taxon>
        <taxon>Streptophyta</taxon>
        <taxon>Embryophyta</taxon>
        <taxon>Tracheophyta</taxon>
        <taxon>Spermatophyta</taxon>
        <taxon>Magnoliopsida</taxon>
        <taxon>eudicotyledons</taxon>
        <taxon>Gunneridae</taxon>
        <taxon>Pentapetalae</taxon>
        <taxon>rosids</taxon>
        <taxon>malvids</taxon>
        <taxon>Malvales</taxon>
        <taxon>Dipterocarpaceae</taxon>
        <taxon>Rubroshorea</taxon>
    </lineage>
</organism>
<dbReference type="Proteomes" id="UP001054252">
    <property type="component" value="Unassembled WGS sequence"/>
</dbReference>
<comment type="caution">
    <text evidence="2">The sequence shown here is derived from an EMBL/GenBank/DDBJ whole genome shotgun (WGS) entry which is preliminary data.</text>
</comment>
<name>A0AAV5HVT1_9ROSI</name>
<gene>
    <name evidence="2" type="ORF">SLEP1_g6613</name>
</gene>
<protein>
    <submittedName>
        <fullName evidence="2">Uncharacterized protein</fullName>
    </submittedName>
</protein>
<comment type="similarity">
    <text evidence="1">Belongs to the UDP-glycosyltransferase family.</text>
</comment>
<dbReference type="PANTHER" id="PTHR48049">
    <property type="entry name" value="GLYCOSYLTRANSFERASE"/>
    <property type="match status" value="1"/>
</dbReference>
<proteinExistence type="inferred from homology"/>
<accession>A0AAV5HVT1</accession>
<dbReference type="PANTHER" id="PTHR48049:SF34">
    <property type="entry name" value="UDP-GLYCOSYLTRANSFERASE 79B30-LIKE"/>
    <property type="match status" value="1"/>
</dbReference>
<reference evidence="2 3" key="1">
    <citation type="journal article" date="2021" name="Commun. Biol.">
        <title>The genome of Shorea leprosula (Dipterocarpaceae) highlights the ecological relevance of drought in aseasonal tropical rainforests.</title>
        <authorList>
            <person name="Ng K.K.S."/>
            <person name="Kobayashi M.J."/>
            <person name="Fawcett J.A."/>
            <person name="Hatakeyama M."/>
            <person name="Paape T."/>
            <person name="Ng C.H."/>
            <person name="Ang C.C."/>
            <person name="Tnah L.H."/>
            <person name="Lee C.T."/>
            <person name="Nishiyama T."/>
            <person name="Sese J."/>
            <person name="O'Brien M.J."/>
            <person name="Copetti D."/>
            <person name="Mohd Noor M.I."/>
            <person name="Ong R.C."/>
            <person name="Putra M."/>
            <person name="Sireger I.Z."/>
            <person name="Indrioko S."/>
            <person name="Kosugi Y."/>
            <person name="Izuno A."/>
            <person name="Isagi Y."/>
            <person name="Lee S.L."/>
            <person name="Shimizu K.K."/>
        </authorList>
    </citation>
    <scope>NUCLEOTIDE SEQUENCE [LARGE SCALE GENOMIC DNA]</scope>
    <source>
        <strain evidence="2">214</strain>
    </source>
</reference>
<dbReference type="AlphaFoldDB" id="A0AAV5HVT1"/>
<evidence type="ECO:0000313" key="2">
    <source>
        <dbReference type="EMBL" id="GKU92962.1"/>
    </source>
</evidence>
<dbReference type="GO" id="GO:0035251">
    <property type="term" value="F:UDP-glucosyltransferase activity"/>
    <property type="evidence" value="ECO:0007669"/>
    <property type="project" value="InterPro"/>
</dbReference>
<keyword evidence="3" id="KW-1185">Reference proteome</keyword>
<dbReference type="InterPro" id="IPR050481">
    <property type="entry name" value="UDP-glycosyltransf_plant"/>
</dbReference>
<evidence type="ECO:0000313" key="3">
    <source>
        <dbReference type="Proteomes" id="UP001054252"/>
    </source>
</evidence>
<dbReference type="EMBL" id="BPVZ01000006">
    <property type="protein sequence ID" value="GKU92962.1"/>
    <property type="molecule type" value="Genomic_DNA"/>
</dbReference>
<dbReference type="Gene3D" id="3.40.50.2000">
    <property type="entry name" value="Glycogen Phosphorylase B"/>
    <property type="match status" value="2"/>
</dbReference>
<dbReference type="SUPFAM" id="SSF53756">
    <property type="entry name" value="UDP-Glycosyltransferase/glycogen phosphorylase"/>
    <property type="match status" value="1"/>
</dbReference>
<evidence type="ECO:0000256" key="1">
    <source>
        <dbReference type="ARBA" id="ARBA00009995"/>
    </source>
</evidence>
<sequence length="140" mass="16242">MIFDFSHWIMRLASQLGTKSAHYCTAPTGFRPGSSIKLWPHEAQAFAKRKVQCNTLAFRTCQEIKGPYVWNTYLEDQYKKSVHLWTSDIKNTNLCHKKWTKLLARFNTGSVIYCVFGSECTQSKDQFQELLLRLELTGRA</sequence>